<dbReference type="EMBL" id="MU003517">
    <property type="protein sequence ID" value="KAF2468070.1"/>
    <property type="molecule type" value="Genomic_DNA"/>
</dbReference>
<proteinExistence type="predicted"/>
<evidence type="ECO:0000313" key="1">
    <source>
        <dbReference type="EMBL" id="KAF2468070.1"/>
    </source>
</evidence>
<gene>
    <name evidence="1" type="ORF">BDR25DRAFT_344386</name>
</gene>
<accession>A0ACB6QNG7</accession>
<comment type="caution">
    <text evidence="1">The sequence shown here is derived from an EMBL/GenBank/DDBJ whole genome shotgun (WGS) entry which is preliminary data.</text>
</comment>
<evidence type="ECO:0000313" key="2">
    <source>
        <dbReference type="Proteomes" id="UP000799755"/>
    </source>
</evidence>
<name>A0ACB6QNG7_9PLEO</name>
<protein>
    <submittedName>
        <fullName evidence="1">Uncharacterized protein</fullName>
    </submittedName>
</protein>
<dbReference type="Proteomes" id="UP000799755">
    <property type="component" value="Unassembled WGS sequence"/>
</dbReference>
<organism evidence="1 2">
    <name type="scientific">Lindgomyces ingoldianus</name>
    <dbReference type="NCBI Taxonomy" id="673940"/>
    <lineage>
        <taxon>Eukaryota</taxon>
        <taxon>Fungi</taxon>
        <taxon>Dikarya</taxon>
        <taxon>Ascomycota</taxon>
        <taxon>Pezizomycotina</taxon>
        <taxon>Dothideomycetes</taxon>
        <taxon>Pleosporomycetidae</taxon>
        <taxon>Pleosporales</taxon>
        <taxon>Lindgomycetaceae</taxon>
        <taxon>Lindgomyces</taxon>
    </lineage>
</organism>
<reference evidence="1" key="1">
    <citation type="journal article" date="2020" name="Stud. Mycol.">
        <title>101 Dothideomycetes genomes: a test case for predicting lifestyles and emergence of pathogens.</title>
        <authorList>
            <person name="Haridas S."/>
            <person name="Albert R."/>
            <person name="Binder M."/>
            <person name="Bloem J."/>
            <person name="Labutti K."/>
            <person name="Salamov A."/>
            <person name="Andreopoulos B."/>
            <person name="Baker S."/>
            <person name="Barry K."/>
            <person name="Bills G."/>
            <person name="Bluhm B."/>
            <person name="Cannon C."/>
            <person name="Castanera R."/>
            <person name="Culley D."/>
            <person name="Daum C."/>
            <person name="Ezra D."/>
            <person name="Gonzalez J."/>
            <person name="Henrissat B."/>
            <person name="Kuo A."/>
            <person name="Liang C."/>
            <person name="Lipzen A."/>
            <person name="Lutzoni F."/>
            <person name="Magnuson J."/>
            <person name="Mondo S."/>
            <person name="Nolan M."/>
            <person name="Ohm R."/>
            <person name="Pangilinan J."/>
            <person name="Park H.-J."/>
            <person name="Ramirez L."/>
            <person name="Alfaro M."/>
            <person name="Sun H."/>
            <person name="Tritt A."/>
            <person name="Yoshinaga Y."/>
            <person name="Zwiers L.-H."/>
            <person name="Turgeon B."/>
            <person name="Goodwin S."/>
            <person name="Spatafora J."/>
            <person name="Crous P."/>
            <person name="Grigoriev I."/>
        </authorList>
    </citation>
    <scope>NUCLEOTIDE SEQUENCE</scope>
    <source>
        <strain evidence="1">ATCC 200398</strain>
    </source>
</reference>
<sequence length="403" mass="43573">MKLSWGFLFSSLLYCSASASRAGHAFLYDPKTTAASQQVTPETARLILAQRLGLSQFHSIKHANDEVIEQLNAYGGRPQRPFGDDSFRNWAHALVWIEDVRDVAAIIKDPAEYSATFTIAEPPCSSANDRLIQDMVLQAESLPRRPDPRQDTYNTGLVVDKLLGQLKPVDTYNDYLTVFHADKTLSASSSDLSNALAQLVSTSVDQGFSITVVLMPPPSSHSKRAAHPYGTYDLPSSIEARREKSEALLSPSSSQPSTTPQNMSAQTIEKFPALFESGPVLGILPRCFESLSDCKKQTHNCTGHGKCDLLHKGETGKDATVQDCYGCRCDATVIDTEGGGSKTTYWGGPACQKKDVSVPFWLFAGSGVLMAFLISAGIGMLYSIGNEELPSVIGAGVSGPVRK</sequence>
<keyword evidence="2" id="KW-1185">Reference proteome</keyword>